<evidence type="ECO:0000256" key="2">
    <source>
        <dbReference type="ARBA" id="ARBA00022898"/>
    </source>
</evidence>
<dbReference type="GO" id="GO:0003677">
    <property type="term" value="F:DNA binding"/>
    <property type="evidence" value="ECO:0007669"/>
    <property type="project" value="UniProtKB-KW"/>
</dbReference>
<evidence type="ECO:0000256" key="5">
    <source>
        <dbReference type="ARBA" id="ARBA00023163"/>
    </source>
</evidence>
<dbReference type="Proteomes" id="UP000562352">
    <property type="component" value="Unassembled WGS sequence"/>
</dbReference>
<keyword evidence="8" id="KW-0032">Aminotransferase</keyword>
<proteinExistence type="inferred from homology"/>
<dbReference type="InterPro" id="IPR000524">
    <property type="entry name" value="Tscrpt_reg_HTH_GntR"/>
</dbReference>
<sequence length="530" mass="55935">MPRLLADPPVSPARSGARGVPRSARLVDLPVSVDRGLRVPLSAQLAGRLRLAMRDGTLKPGERLPSTRALSVQLGVSRTVVTEAYQQLYAEGWLEGRHGSGTYVADLALPAPPASCGGTGYGTAAPGGAEPPRPGDAGAGVPATSRGRIRSGGETVDLRPGQPWVRDYDEAAWRRAWRRAAELPPGDDPDPYGLPRLRQALAGHLRRVRGIAVGPENIMVTRGTGNGLDLVAAAFLRPGGRAGVEDPGYDKAGNIFAARGAGIVPCPVDDDGVLVDGLPEDLGVLYTTPAHQYPLGGRLPVPRRERLLAWARRSGALVVEDDYDAEFRYDVAPLPALYGLDPARVILLGTMSKSLSPDVGVGWLVAVPELLDTVARTRRALSDRTGGPAQQAVAVLLERGDLDRHLRRMRLEYARRRAAIVAALGPRVTGGTAGLHVMVGLPEHEVGPLVEAARARGVLLETTARYHRGPVRRPGIVLGYGSASLSQVRRAVAVLAELLEPVRPSARPGDGPGRVRACGVTGLRGDGPTG</sequence>
<feature type="region of interest" description="Disordered" evidence="6">
    <location>
        <begin position="505"/>
        <end position="530"/>
    </location>
</feature>
<dbReference type="SMART" id="SM00345">
    <property type="entry name" value="HTH_GNTR"/>
    <property type="match status" value="1"/>
</dbReference>
<dbReference type="GO" id="GO:0030170">
    <property type="term" value="F:pyridoxal phosphate binding"/>
    <property type="evidence" value="ECO:0007669"/>
    <property type="project" value="InterPro"/>
</dbReference>
<dbReference type="PRINTS" id="PR00035">
    <property type="entry name" value="HTHGNTR"/>
</dbReference>
<accession>A0A841D1D8</accession>
<name>A0A841D1D8_PLAVE</name>
<dbReference type="CDD" id="cd00609">
    <property type="entry name" value="AAT_like"/>
    <property type="match status" value="1"/>
</dbReference>
<dbReference type="SUPFAM" id="SSF46785">
    <property type="entry name" value="Winged helix' DNA-binding domain"/>
    <property type="match status" value="1"/>
</dbReference>
<comment type="similarity">
    <text evidence="1">In the C-terminal section; belongs to the class-I pyridoxal-phosphate-dependent aminotransferase family.</text>
</comment>
<dbReference type="GO" id="GO:0008483">
    <property type="term" value="F:transaminase activity"/>
    <property type="evidence" value="ECO:0007669"/>
    <property type="project" value="UniProtKB-KW"/>
</dbReference>
<dbReference type="GO" id="GO:0003700">
    <property type="term" value="F:DNA-binding transcription factor activity"/>
    <property type="evidence" value="ECO:0007669"/>
    <property type="project" value="InterPro"/>
</dbReference>
<feature type="domain" description="HTH gntR-type" evidence="7">
    <location>
        <begin position="39"/>
        <end position="107"/>
    </location>
</feature>
<dbReference type="EMBL" id="JACHJJ010000004">
    <property type="protein sequence ID" value="MBB5962324.1"/>
    <property type="molecule type" value="Genomic_DNA"/>
</dbReference>
<dbReference type="InterPro" id="IPR036390">
    <property type="entry name" value="WH_DNA-bd_sf"/>
</dbReference>
<keyword evidence="2" id="KW-0663">Pyridoxal phosphate</keyword>
<keyword evidence="9" id="KW-1185">Reference proteome</keyword>
<keyword evidence="5" id="KW-0804">Transcription</keyword>
<dbReference type="InterPro" id="IPR051446">
    <property type="entry name" value="HTH_trans_reg/aminotransferase"/>
</dbReference>
<comment type="caution">
    <text evidence="8">The sequence shown here is derived from an EMBL/GenBank/DDBJ whole genome shotgun (WGS) entry which is preliminary data.</text>
</comment>
<dbReference type="Gene3D" id="3.40.640.10">
    <property type="entry name" value="Type I PLP-dependent aspartate aminotransferase-like (Major domain)"/>
    <property type="match status" value="1"/>
</dbReference>
<organism evidence="8 9">
    <name type="scientific">Planomonospora venezuelensis</name>
    <dbReference type="NCBI Taxonomy" id="1999"/>
    <lineage>
        <taxon>Bacteria</taxon>
        <taxon>Bacillati</taxon>
        <taxon>Actinomycetota</taxon>
        <taxon>Actinomycetes</taxon>
        <taxon>Streptosporangiales</taxon>
        <taxon>Streptosporangiaceae</taxon>
        <taxon>Planomonospora</taxon>
    </lineage>
</organism>
<dbReference type="Pfam" id="PF00155">
    <property type="entry name" value="Aminotran_1_2"/>
    <property type="match status" value="1"/>
</dbReference>
<evidence type="ECO:0000313" key="8">
    <source>
        <dbReference type="EMBL" id="MBB5962324.1"/>
    </source>
</evidence>
<evidence type="ECO:0000313" key="9">
    <source>
        <dbReference type="Proteomes" id="UP000562352"/>
    </source>
</evidence>
<feature type="region of interest" description="Disordered" evidence="6">
    <location>
        <begin position="123"/>
        <end position="161"/>
    </location>
</feature>
<dbReference type="InterPro" id="IPR015424">
    <property type="entry name" value="PyrdxlP-dep_Trfase"/>
</dbReference>
<evidence type="ECO:0000256" key="6">
    <source>
        <dbReference type="SAM" id="MobiDB-lite"/>
    </source>
</evidence>
<dbReference type="SUPFAM" id="SSF53383">
    <property type="entry name" value="PLP-dependent transferases"/>
    <property type="match status" value="1"/>
</dbReference>
<dbReference type="PANTHER" id="PTHR46577:SF1">
    <property type="entry name" value="HTH-TYPE TRANSCRIPTIONAL REGULATORY PROTEIN GABR"/>
    <property type="match status" value="1"/>
</dbReference>
<evidence type="ECO:0000256" key="1">
    <source>
        <dbReference type="ARBA" id="ARBA00005384"/>
    </source>
</evidence>
<evidence type="ECO:0000259" key="7">
    <source>
        <dbReference type="PROSITE" id="PS50949"/>
    </source>
</evidence>
<dbReference type="AlphaFoldDB" id="A0A841D1D8"/>
<dbReference type="PROSITE" id="PS50949">
    <property type="entry name" value="HTH_GNTR"/>
    <property type="match status" value="1"/>
</dbReference>
<dbReference type="InterPro" id="IPR004839">
    <property type="entry name" value="Aminotransferase_I/II_large"/>
</dbReference>
<reference evidence="8 9" key="1">
    <citation type="submission" date="2020-08" db="EMBL/GenBank/DDBJ databases">
        <title>Genomic Encyclopedia of Type Strains, Phase III (KMG-III): the genomes of soil and plant-associated and newly described type strains.</title>
        <authorList>
            <person name="Whitman W."/>
        </authorList>
    </citation>
    <scope>NUCLEOTIDE SEQUENCE [LARGE SCALE GENOMIC DNA]</scope>
    <source>
        <strain evidence="8 9">CECT 3303</strain>
    </source>
</reference>
<dbReference type="InterPro" id="IPR036388">
    <property type="entry name" value="WH-like_DNA-bd_sf"/>
</dbReference>
<protein>
    <submittedName>
        <fullName evidence="8">GntR family transcriptional regulator/MocR family aminotransferase</fullName>
    </submittedName>
</protein>
<evidence type="ECO:0000256" key="4">
    <source>
        <dbReference type="ARBA" id="ARBA00023125"/>
    </source>
</evidence>
<keyword evidence="3" id="KW-0805">Transcription regulation</keyword>
<dbReference type="PANTHER" id="PTHR46577">
    <property type="entry name" value="HTH-TYPE TRANSCRIPTIONAL REGULATORY PROTEIN GABR"/>
    <property type="match status" value="1"/>
</dbReference>
<evidence type="ECO:0000256" key="3">
    <source>
        <dbReference type="ARBA" id="ARBA00023015"/>
    </source>
</evidence>
<keyword evidence="8" id="KW-0808">Transferase</keyword>
<keyword evidence="4" id="KW-0238">DNA-binding</keyword>
<dbReference type="Pfam" id="PF00392">
    <property type="entry name" value="GntR"/>
    <property type="match status" value="1"/>
</dbReference>
<dbReference type="CDD" id="cd07377">
    <property type="entry name" value="WHTH_GntR"/>
    <property type="match status" value="1"/>
</dbReference>
<gene>
    <name evidence="8" type="ORF">FHS22_001585</name>
</gene>
<dbReference type="Gene3D" id="1.10.10.10">
    <property type="entry name" value="Winged helix-like DNA-binding domain superfamily/Winged helix DNA-binding domain"/>
    <property type="match status" value="1"/>
</dbReference>
<dbReference type="InterPro" id="IPR015421">
    <property type="entry name" value="PyrdxlP-dep_Trfase_major"/>
</dbReference>